<keyword evidence="2" id="KW-1185">Reference proteome</keyword>
<sequence>MIVIAAFIFTVYGLHFRRLRKVNGVVICVRSSLVHKLRFQQ</sequence>
<accession>A0A0N4TB33</accession>
<dbReference type="WBParaSite" id="BPAG_0000542001-mRNA-1">
    <property type="protein sequence ID" value="BPAG_0000542001-mRNA-1"/>
    <property type="gene ID" value="BPAG_0000542001"/>
</dbReference>
<dbReference type="AlphaFoldDB" id="A0A0N4TB33"/>
<dbReference type="Proteomes" id="UP000278627">
    <property type="component" value="Unassembled WGS sequence"/>
</dbReference>
<evidence type="ECO:0000313" key="3">
    <source>
        <dbReference type="WBParaSite" id="BPAG_0000542001-mRNA-1"/>
    </source>
</evidence>
<reference evidence="3" key="1">
    <citation type="submission" date="2017-02" db="UniProtKB">
        <authorList>
            <consortium name="WormBaseParasite"/>
        </authorList>
    </citation>
    <scope>IDENTIFICATION</scope>
</reference>
<dbReference type="EMBL" id="UZAD01003696">
    <property type="protein sequence ID" value="VDN86570.1"/>
    <property type="molecule type" value="Genomic_DNA"/>
</dbReference>
<name>A0A0N4TB33_BRUPA</name>
<evidence type="ECO:0000313" key="2">
    <source>
        <dbReference type="Proteomes" id="UP000278627"/>
    </source>
</evidence>
<gene>
    <name evidence="1" type="ORF">BPAG_LOCUS5384</name>
</gene>
<evidence type="ECO:0000313" key="1">
    <source>
        <dbReference type="EMBL" id="VDN86570.1"/>
    </source>
</evidence>
<proteinExistence type="predicted"/>
<protein>
    <submittedName>
        <fullName evidence="3">RDD family protein</fullName>
    </submittedName>
</protein>
<reference evidence="1 2" key="2">
    <citation type="submission" date="2018-11" db="EMBL/GenBank/DDBJ databases">
        <authorList>
            <consortium name="Pathogen Informatics"/>
        </authorList>
    </citation>
    <scope>NUCLEOTIDE SEQUENCE [LARGE SCALE GENOMIC DNA]</scope>
</reference>
<organism evidence="3">
    <name type="scientific">Brugia pahangi</name>
    <name type="common">Filarial nematode worm</name>
    <dbReference type="NCBI Taxonomy" id="6280"/>
    <lineage>
        <taxon>Eukaryota</taxon>
        <taxon>Metazoa</taxon>
        <taxon>Ecdysozoa</taxon>
        <taxon>Nematoda</taxon>
        <taxon>Chromadorea</taxon>
        <taxon>Rhabditida</taxon>
        <taxon>Spirurina</taxon>
        <taxon>Spiruromorpha</taxon>
        <taxon>Filarioidea</taxon>
        <taxon>Onchocercidae</taxon>
        <taxon>Brugia</taxon>
    </lineage>
</organism>